<evidence type="ECO:0000256" key="5">
    <source>
        <dbReference type="SAM" id="Phobius"/>
    </source>
</evidence>
<reference evidence="7" key="1">
    <citation type="journal article" date="2019" name="Int. J. Syst. Evol. Microbiol.">
        <title>The Global Catalogue of Microorganisms (GCM) 10K type strain sequencing project: providing services to taxonomists for standard genome sequencing and annotation.</title>
        <authorList>
            <consortium name="The Broad Institute Genomics Platform"/>
            <consortium name="The Broad Institute Genome Sequencing Center for Infectious Disease"/>
            <person name="Wu L."/>
            <person name="Ma J."/>
        </authorList>
    </citation>
    <scope>NUCLEOTIDE SEQUENCE [LARGE SCALE GENOMIC DNA]</scope>
    <source>
        <strain evidence="7">KCTC 42456</strain>
    </source>
</reference>
<proteinExistence type="predicted"/>
<comment type="subcellular location">
    <subcellularLocation>
        <location evidence="1">Membrane</location>
        <topology evidence="1">Multi-pass membrane protein</topology>
    </subcellularLocation>
</comment>
<name>A0ABW5TM62_9SPHI</name>
<organism evidence="6 7">
    <name type="scientific">Pedobacter alpinus</name>
    <dbReference type="NCBI Taxonomy" id="1590643"/>
    <lineage>
        <taxon>Bacteria</taxon>
        <taxon>Pseudomonadati</taxon>
        <taxon>Bacteroidota</taxon>
        <taxon>Sphingobacteriia</taxon>
        <taxon>Sphingobacteriales</taxon>
        <taxon>Sphingobacteriaceae</taxon>
        <taxon>Pedobacter</taxon>
    </lineage>
</organism>
<accession>A0ABW5TM62</accession>
<dbReference type="InterPro" id="IPR000537">
    <property type="entry name" value="UbiA_prenyltransferase"/>
</dbReference>
<feature type="transmembrane region" description="Helical" evidence="5">
    <location>
        <begin position="263"/>
        <end position="286"/>
    </location>
</feature>
<gene>
    <name evidence="6" type="ORF">ACFSSE_01535</name>
</gene>
<comment type="caution">
    <text evidence="6">The sequence shown here is derived from an EMBL/GenBank/DDBJ whole genome shotgun (WGS) entry which is preliminary data.</text>
</comment>
<evidence type="ECO:0000256" key="2">
    <source>
        <dbReference type="ARBA" id="ARBA00022692"/>
    </source>
</evidence>
<feature type="transmembrane region" description="Helical" evidence="5">
    <location>
        <begin position="129"/>
        <end position="151"/>
    </location>
</feature>
<dbReference type="RefSeq" id="WP_379040895.1">
    <property type="nucleotide sequence ID" value="NZ_JBHSKW010000005.1"/>
</dbReference>
<protein>
    <submittedName>
        <fullName evidence="6">UbiA family prenyltransferase</fullName>
    </submittedName>
</protein>
<feature type="transmembrane region" description="Helical" evidence="5">
    <location>
        <begin position="231"/>
        <end position="251"/>
    </location>
</feature>
<evidence type="ECO:0000256" key="1">
    <source>
        <dbReference type="ARBA" id="ARBA00004141"/>
    </source>
</evidence>
<evidence type="ECO:0000256" key="4">
    <source>
        <dbReference type="ARBA" id="ARBA00023136"/>
    </source>
</evidence>
<feature type="transmembrane region" description="Helical" evidence="5">
    <location>
        <begin position="81"/>
        <end position="108"/>
    </location>
</feature>
<dbReference type="Pfam" id="PF01040">
    <property type="entry name" value="UbiA"/>
    <property type="match status" value="1"/>
</dbReference>
<feature type="transmembrane region" description="Helical" evidence="5">
    <location>
        <begin position="163"/>
        <end position="183"/>
    </location>
</feature>
<feature type="transmembrane region" description="Helical" evidence="5">
    <location>
        <begin position="40"/>
        <end position="61"/>
    </location>
</feature>
<keyword evidence="2 5" id="KW-0812">Transmembrane</keyword>
<feature type="transmembrane region" description="Helical" evidence="5">
    <location>
        <begin position="204"/>
        <end position="225"/>
    </location>
</feature>
<sequence length="288" mass="32648">MTKGFKSVLLHLRLPFSLLLLPVFLFAIANVTIVNNTSAVLVFLILHLFIYPASNGYNSFFDKDEGSIALIKMPPKVNYSLYITAISLEWVGVLLALLVNIKFGVCVLMYNFLSKAYSHPSIRLKKYPIISFLVVFIFQGGFIYYTVYTAVASDFIAFTADDFIPALICSCLIGASYPLTQIYQHSEDGKRGDKTLSILLGYKGSFVFAGLVFFLGLSLMCYFWLKQEQLFNFYVFAACCLPLFAYFNWWFFKVIKDNKAANFVNAMRMTLLSGITMLGYFTWLVLAT</sequence>
<dbReference type="EMBL" id="JBHULV010000008">
    <property type="protein sequence ID" value="MFD2730375.1"/>
    <property type="molecule type" value="Genomic_DNA"/>
</dbReference>
<keyword evidence="3 5" id="KW-1133">Transmembrane helix</keyword>
<keyword evidence="4 5" id="KW-0472">Membrane</keyword>
<feature type="transmembrane region" description="Helical" evidence="5">
    <location>
        <begin position="12"/>
        <end position="33"/>
    </location>
</feature>
<evidence type="ECO:0000313" key="7">
    <source>
        <dbReference type="Proteomes" id="UP001597546"/>
    </source>
</evidence>
<dbReference type="Proteomes" id="UP001597546">
    <property type="component" value="Unassembled WGS sequence"/>
</dbReference>
<keyword evidence="7" id="KW-1185">Reference proteome</keyword>
<evidence type="ECO:0000256" key="3">
    <source>
        <dbReference type="ARBA" id="ARBA00022989"/>
    </source>
</evidence>
<evidence type="ECO:0000313" key="6">
    <source>
        <dbReference type="EMBL" id="MFD2730375.1"/>
    </source>
</evidence>